<proteinExistence type="predicted"/>
<name>A0AAE1RU14_9SOLA</name>
<comment type="caution">
    <text evidence="2">The sequence shown here is derived from an EMBL/GenBank/DDBJ whole genome shotgun (WGS) entry which is preliminary data.</text>
</comment>
<keyword evidence="3" id="KW-1185">Reference proteome</keyword>
<dbReference type="AlphaFoldDB" id="A0AAE1RU14"/>
<accession>A0AAE1RU14</accession>
<evidence type="ECO:0000313" key="3">
    <source>
        <dbReference type="Proteomes" id="UP001291623"/>
    </source>
</evidence>
<reference evidence="2" key="1">
    <citation type="submission" date="2023-12" db="EMBL/GenBank/DDBJ databases">
        <title>Genome assembly of Anisodus tanguticus.</title>
        <authorList>
            <person name="Wang Y.-J."/>
        </authorList>
    </citation>
    <scope>NUCLEOTIDE SEQUENCE</scope>
    <source>
        <strain evidence="2">KB-2021</strain>
        <tissue evidence="2">Leaf</tissue>
    </source>
</reference>
<dbReference type="Proteomes" id="UP001291623">
    <property type="component" value="Unassembled WGS sequence"/>
</dbReference>
<evidence type="ECO:0000259" key="1">
    <source>
        <dbReference type="Pfam" id="PF14368"/>
    </source>
</evidence>
<dbReference type="SUPFAM" id="SSF47699">
    <property type="entry name" value="Bifunctional inhibitor/lipid-transfer protein/seed storage 2S albumin"/>
    <property type="match status" value="1"/>
</dbReference>
<dbReference type="InterPro" id="IPR016140">
    <property type="entry name" value="Bifunc_inhib/LTP/seed_store"/>
</dbReference>
<organism evidence="2 3">
    <name type="scientific">Anisodus tanguticus</name>
    <dbReference type="NCBI Taxonomy" id="243964"/>
    <lineage>
        <taxon>Eukaryota</taxon>
        <taxon>Viridiplantae</taxon>
        <taxon>Streptophyta</taxon>
        <taxon>Embryophyta</taxon>
        <taxon>Tracheophyta</taxon>
        <taxon>Spermatophyta</taxon>
        <taxon>Magnoliopsida</taxon>
        <taxon>eudicotyledons</taxon>
        <taxon>Gunneridae</taxon>
        <taxon>Pentapetalae</taxon>
        <taxon>asterids</taxon>
        <taxon>lamiids</taxon>
        <taxon>Solanales</taxon>
        <taxon>Solanaceae</taxon>
        <taxon>Solanoideae</taxon>
        <taxon>Hyoscyameae</taxon>
        <taxon>Anisodus</taxon>
    </lineage>
</organism>
<feature type="domain" description="Bifunctional inhibitor/plant lipid transfer protein/seed storage helical" evidence="1">
    <location>
        <begin position="9"/>
        <end position="44"/>
    </location>
</feature>
<gene>
    <name evidence="2" type="ORF">RND71_023240</name>
</gene>
<dbReference type="Pfam" id="PF14368">
    <property type="entry name" value="LTP_2"/>
    <property type="match status" value="1"/>
</dbReference>
<dbReference type="EMBL" id="JAVYJV010000012">
    <property type="protein sequence ID" value="KAK4357630.1"/>
    <property type="molecule type" value="Genomic_DNA"/>
</dbReference>
<evidence type="ECO:0000313" key="2">
    <source>
        <dbReference type="EMBL" id="KAK4357630.1"/>
    </source>
</evidence>
<dbReference type="InterPro" id="IPR036312">
    <property type="entry name" value="Bifun_inhib/LTP/seed_sf"/>
</dbReference>
<dbReference type="Gene3D" id="1.10.110.10">
    <property type="entry name" value="Plant lipid-transfer and hydrophobic proteins"/>
    <property type="match status" value="1"/>
</dbReference>
<protein>
    <recommendedName>
        <fullName evidence="1">Bifunctional inhibitor/plant lipid transfer protein/seed storage helical domain-containing protein</fullName>
    </recommendedName>
</protein>
<sequence length="53" mass="5750">MDFLWSSLGEKCGAEFQKVVACLVYATGKAPSPTKECCDAATDIKELHSRTDP</sequence>